<protein>
    <submittedName>
        <fullName evidence="1">Uncharacterized protein</fullName>
    </submittedName>
</protein>
<dbReference type="InParanoid" id="A0A136JDB2"/>
<proteinExistence type="predicted"/>
<accession>A0A136JDB2</accession>
<keyword evidence="2" id="KW-1185">Reference proteome</keyword>
<organism evidence="1 2">
    <name type="scientific">Microdochium bolleyi</name>
    <dbReference type="NCBI Taxonomy" id="196109"/>
    <lineage>
        <taxon>Eukaryota</taxon>
        <taxon>Fungi</taxon>
        <taxon>Dikarya</taxon>
        <taxon>Ascomycota</taxon>
        <taxon>Pezizomycotina</taxon>
        <taxon>Sordariomycetes</taxon>
        <taxon>Xylariomycetidae</taxon>
        <taxon>Xylariales</taxon>
        <taxon>Microdochiaceae</taxon>
        <taxon>Microdochium</taxon>
    </lineage>
</organism>
<evidence type="ECO:0000313" key="1">
    <source>
        <dbReference type="EMBL" id="KXJ95139.1"/>
    </source>
</evidence>
<dbReference type="Proteomes" id="UP000070501">
    <property type="component" value="Unassembled WGS sequence"/>
</dbReference>
<dbReference type="AlphaFoldDB" id="A0A136JDB2"/>
<reference evidence="2" key="1">
    <citation type="submission" date="2016-02" db="EMBL/GenBank/DDBJ databases">
        <title>Draft genome sequence of Microdochium bolleyi, a fungal endophyte of beachgrass.</title>
        <authorList>
            <consortium name="DOE Joint Genome Institute"/>
            <person name="David A.S."/>
            <person name="May G."/>
            <person name="Haridas S."/>
            <person name="Lim J."/>
            <person name="Wang M."/>
            <person name="Labutti K."/>
            <person name="Lipzen A."/>
            <person name="Barry K."/>
            <person name="Grigoriev I.V."/>
        </authorList>
    </citation>
    <scope>NUCLEOTIDE SEQUENCE [LARGE SCALE GENOMIC DNA]</scope>
    <source>
        <strain evidence="2">J235TASD1</strain>
    </source>
</reference>
<name>A0A136JDB2_9PEZI</name>
<sequence length="174" mass="18656">MNDSLLLLLQPASDLGRVASVRTHSQPPSPTPRTPHVCDACIPQFRAIQDVKGLRDVVFTRHRDNQSATCASESLSTGFEVGPEGWAAALAFCSGTLVAMMGKGSGACLRTQTPGFVCGQPLAAGDFRIESQRPTICHVPAALLDPGPTRLSPRHSARPRTPGRWISTLFQKEL</sequence>
<evidence type="ECO:0000313" key="2">
    <source>
        <dbReference type="Proteomes" id="UP000070501"/>
    </source>
</evidence>
<dbReference type="EMBL" id="KQ964246">
    <property type="protein sequence ID" value="KXJ95139.1"/>
    <property type="molecule type" value="Genomic_DNA"/>
</dbReference>
<feature type="non-terminal residue" evidence="1">
    <location>
        <position position="174"/>
    </location>
</feature>
<gene>
    <name evidence="1" type="ORF">Micbo1qcDRAFT_156960</name>
</gene>